<dbReference type="Gene3D" id="1.20.5.490">
    <property type="entry name" value="Single helix bin"/>
    <property type="match status" value="1"/>
</dbReference>
<dbReference type="FunFam" id="2.170.40.20:FF:000002">
    <property type="entry name" value="Envelope glycoprotein gp160"/>
    <property type="match status" value="1"/>
</dbReference>
<dbReference type="GO" id="GO:0055036">
    <property type="term" value="C:virion membrane"/>
    <property type="evidence" value="ECO:0007669"/>
    <property type="project" value="UniProtKB-SubCell"/>
</dbReference>
<keyword evidence="27 32" id="KW-1015">Disulfide bond</keyword>
<keyword evidence="29 32" id="KW-0899">Viral immunoevasion</keyword>
<keyword evidence="19 32" id="KW-1043">Host membrane</keyword>
<dbReference type="GO" id="GO:0005198">
    <property type="term" value="F:structural molecule activity"/>
    <property type="evidence" value="ECO:0007669"/>
    <property type="project" value="UniProtKB-UniRule"/>
</dbReference>
<evidence type="ECO:0000256" key="21">
    <source>
        <dbReference type="ARBA" id="ARBA00022890"/>
    </source>
</evidence>
<keyword evidence="30 32" id="KW-0449">Lipoprotein</keyword>
<comment type="PTM">
    <text evidence="32">Specific enzymatic cleavages in vivo yield mature proteins. Envelope glycoproteins are synthesized as a inactive precursor that is heavily N-glycosylated and processed likely by host cell furin in the Golgi to yield the mature SU and TM proteins. The cleavage site between SU and TM requires the minimal sequence [KR]-X-[KR]-R. About 2 of the 9 disulfide bonds of gp41 are reduced by P4HB/PDI, following binding to CD4 receptor.</text>
</comment>
<dbReference type="InterPro" id="IPR036377">
    <property type="entry name" value="Gp120_core_sf"/>
</dbReference>
<comment type="subcellular location">
    <molecule>Surface protein gp120</molecule>
    <subcellularLocation>
        <location evidence="32">Virion membrane</location>
        <topology evidence="32">Peripheral membrane protein</topology>
    </subcellularLocation>
    <subcellularLocation>
        <location evidence="32">Host cell membrane</location>
        <topology evidence="32">Peripheral membrane protein</topology>
    </subcellularLocation>
    <subcellularLocation>
        <location evidence="32">Host endosome membrane</location>
        <topology evidence="32">Single-pass type I membrane protein</topology>
    </subcellularLocation>
    <text evidence="32">The surface protein is not anchored to the viral envelope, but associates with the extravirion surface through its binding to TM. It is probably concentrated at the site of budding and incorporated into the virions possibly by contacts between the cytoplasmic tail of Env and the N-terminus of Gag.</text>
</comment>
<evidence type="ECO:0000256" key="8">
    <source>
        <dbReference type="ARBA" id="ARBA00022510"/>
    </source>
</evidence>
<evidence type="ECO:0000256" key="18">
    <source>
        <dbReference type="ARBA" id="ARBA00022844"/>
    </source>
</evidence>
<evidence type="ECO:0000256" key="9">
    <source>
        <dbReference type="ARBA" id="ARBA00022511"/>
    </source>
</evidence>
<keyword evidence="24 32" id="KW-0175">Coiled coil</keyword>
<accession>A0A8A2FR74</accession>
<feature type="transmembrane region" description="Helical" evidence="33">
    <location>
        <begin position="512"/>
        <end position="535"/>
    </location>
</feature>
<dbReference type="GO" id="GO:0052031">
    <property type="term" value="P:symbiont-mediated perturbation of host defense response"/>
    <property type="evidence" value="ECO:0007669"/>
    <property type="project" value="UniProtKB-UniRule"/>
</dbReference>
<evidence type="ECO:0000259" key="36">
    <source>
        <dbReference type="Pfam" id="PF00517"/>
    </source>
</evidence>
<evidence type="ECO:0000256" key="1">
    <source>
        <dbReference type="ARBA" id="ARBA00004402"/>
    </source>
</evidence>
<reference evidence="37" key="1">
    <citation type="submission" date="2020-09" db="EMBL/GenBank/DDBJ databases">
        <authorList>
            <person name="Honnayakanahalli Marichannegowda M."/>
            <person name="Blazkova J."/>
            <person name="Gao F."/>
            <person name="Chun T.-W."/>
        </authorList>
    </citation>
    <scope>NUCLEOTIDE SEQUENCE</scope>
    <source>
        <strain evidence="37">P1_030915.57</strain>
    </source>
</reference>
<evidence type="ECO:0000256" key="23">
    <source>
        <dbReference type="ARBA" id="ARBA00023046"/>
    </source>
</evidence>
<keyword evidence="26 32" id="KW-0564">Palmitate</keyword>
<sequence>MRVKGIRKNYQHLWRWVTMLLGMLMICNAAEQLWVTVYYGVPVWKEATTTLFCASDAKAYDTEAHNVWATHACVPTDPNPQEVKLENVTEYFNMWKNNMVEQMHEGIISLWDQSLKPCVKLTPLCVTLNCSDLNTTKSNSTMGNSTENIIMEKGEIKNCSFNVTTYSNKRQKEYAAFYKFDIVPIDNDNNSSKSSTYRLISCNTSVITQACPKVSFQPIPIHYCAPAGFAILKCNNKRFNGTGPCKNVSTVQCTHGIRPVVSTQLLLNGSLAEEEVVIRSENLTDNAKTIIVQLKTPVEINCTRPNNNTVKGIHIGPGRVFYTTGQIVGDIRKAYCTLNGTAWNETLKEVVKKLREHFKNKTIDFKSSSGGDPEIVMHTFNCGGEFFYCNTTELFNSTWSLEGSNNTKDNITLPCRIKQIVNRWQEVGKAMYAPPIKGPITCTSNITGIILTRDGGNGNSTSNQSEIFRPGGGDMRDNWRSELYKYKVIKIEPLGIAPTKAKRRMVQREKRAVGIGAVLLGFLGAAGSTMGAASLTLTVQARLLLSGIVQQQNNLLRALEAQHHLLQLTVWGIKQLQARVLALERYLQDQQRLGIWGCSGKLICTTAVPWNTSWSNKSLDDIWNNMTWQEWEKEINNYTNIIYTLIEDSQNQQEKNEQDLLALDKWANLWNWFDITNWLWYIKIFIMIVGGLIGLRVVFSVLTIVNRVRQGYSPLSLQTLLPTPRGPDRPGGTEEEGGERDSDTSGRLADGFLTLIWVDLRSLFLFSYHRLRDLLLIVTRILELLGRRGWEALKYWWNLLQYWSQELKNSAVSLFNATAIAVAEGTDRIIEVGQRAFRAIIHIPRRIRQGAERALQ</sequence>
<organismHost>
    <name type="scientific">Homo sapiens</name>
    <name type="common">Human</name>
    <dbReference type="NCBI Taxonomy" id="9606"/>
</organismHost>
<dbReference type="GO" id="GO:0019064">
    <property type="term" value="P:fusion of virus membrane with host plasma membrane"/>
    <property type="evidence" value="ECO:0007669"/>
    <property type="project" value="UniProtKB-UniRule"/>
</dbReference>
<feature type="region of interest" description="Immunosuppression" evidence="32">
    <location>
        <begin position="574"/>
        <end position="592"/>
    </location>
</feature>
<comment type="PTM">
    <text evidence="32">Highly glycosylated by host. The high number of glycan on the protein is reffered to as 'glycan shield' because it contributes to hide protein sequence from adaptive immune system.</text>
</comment>
<dbReference type="GO" id="GO:0019031">
    <property type="term" value="C:viral envelope"/>
    <property type="evidence" value="ECO:0007669"/>
    <property type="project" value="UniProtKB-KW"/>
</dbReference>
<feature type="coiled-coil region" evidence="32">
    <location>
        <begin position="633"/>
        <end position="667"/>
    </location>
</feature>
<keyword evidence="8 32" id="KW-1170">Fusion of virus membrane with host endosomal membrane</keyword>
<comment type="function">
    <text evidence="32">Envelope glycoprotein gp160: Oligomerizes in the host endoplasmic reticulum into predominantly trimers. In a second time, gp160 transits in the host Golgi, where glycosylation is completed. The precursor is then proteolytically cleaved in the trans-Golgi and thereby activated by cellular furin or furin-like proteases to produce gp120 and gp41.</text>
</comment>
<evidence type="ECO:0000256" key="29">
    <source>
        <dbReference type="ARBA" id="ARBA00023280"/>
    </source>
</evidence>
<evidence type="ECO:0000256" key="25">
    <source>
        <dbReference type="ARBA" id="ARBA00023136"/>
    </source>
</evidence>
<keyword evidence="18 32" id="KW-0946">Virion</keyword>
<organism evidence="37">
    <name type="scientific">Human immunodeficiency virus type 1</name>
    <name type="common">HIV-1</name>
    <dbReference type="NCBI Taxonomy" id="11676"/>
    <lineage>
        <taxon>Viruses</taxon>
        <taxon>Riboviria</taxon>
        <taxon>Pararnavirae</taxon>
        <taxon>Artverviricota</taxon>
        <taxon>Revtraviricetes</taxon>
        <taxon>Ortervirales</taxon>
        <taxon>Retroviridae</taxon>
        <taxon>Orthoretrovirinae</taxon>
        <taxon>Lentivirus</taxon>
        <taxon>Lentivirus humimdef1</taxon>
    </lineage>
</organism>
<comment type="subunit">
    <text evidence="32">The mature envelope protein (Env) consists of a homotrimer of non-covalently associated gp120-gp41 heterodimers. The resulting complex protrudes from the virus surface as a spike. There seems to be as few as 10 spikes on the average virion. Surface protein gp120 interacts with host CD4, CCR5 and CXCR4. Gp120 also interacts with the C-type lectins CD209/DC-SIGN and CLEC4M/DC-SIGNR (collectively referred to as DC-SIGN(R)). Gp120 and gp41 interact with GalCer. Gp120 interacts with host ITGA4/ITGB7 complex; on CD4+ T-cells, this interaction results in rapid activation of integrin ITGAL/LFA-1, which facilitates efficient cell-to-cell spreading of HIV-1. Gp120 interacts with cell-associated heparan sulfate; this interaction increases virus infectivity on permissive cells and may be involved in infection of CD4- cells.</text>
</comment>
<evidence type="ECO:0000256" key="27">
    <source>
        <dbReference type="ARBA" id="ARBA00023157"/>
    </source>
</evidence>
<dbReference type="Pfam" id="PF00517">
    <property type="entry name" value="GP41"/>
    <property type="match status" value="1"/>
</dbReference>
<comment type="PTM">
    <text evidence="32">Palmitoylation of the transmembrane protein and of Env polyprotein (prior to its proteolytic cleavage) is essential for their association with host cell membrane lipid rafts. Palmitoylation is therefore required for envelope trafficking to classical lipid rafts, but not for viral replication.</text>
</comment>
<keyword evidence="28 32" id="KW-0325">Glycoprotein</keyword>
<feature type="disulfide bond" evidence="32">
    <location>
        <begin position="598"/>
        <end position="604"/>
    </location>
</feature>
<evidence type="ECO:0000256" key="4">
    <source>
        <dbReference type="ARBA" id="ARBA00004563"/>
    </source>
</evidence>
<comment type="domain">
    <text evidence="32">The CD4-binding region is targeted by the antibody b12.</text>
</comment>
<comment type="domain">
    <text evidence="32">The YXXL motif is involved in determining the exact site of viral release at the surface of infected mononuclear cells and promotes endocytosis. YXXL and di-leucine endocytosis motifs interact directly or indirectly with the clathrin adapter complexes, opperate independently, and their activities are not additive.</text>
</comment>
<feature type="disulfide bond" evidence="32">
    <location>
        <begin position="234"/>
        <end position="245"/>
    </location>
</feature>
<evidence type="ECO:0000256" key="31">
    <source>
        <dbReference type="ARBA" id="ARBA00023296"/>
    </source>
</evidence>
<keyword evidence="10 32" id="KW-1165">Clathrin-mediated endocytosis of virus by host</keyword>
<evidence type="ECO:0000256" key="26">
    <source>
        <dbReference type="ARBA" id="ARBA00023139"/>
    </source>
</evidence>
<keyword evidence="17 32" id="KW-1161">Viral attachment to host cell</keyword>
<comment type="domain">
    <text evidence="32">The membrane proximal external region (MPER) present in gp41 is a tryptophan-rich region recognized by the antibodies 2F5, Z13, and 4E10. MPER seems to play a role in fusion.</text>
</comment>
<keyword evidence="7 32" id="KW-1168">Fusion of virus membrane with host membrane</keyword>
<evidence type="ECO:0000256" key="19">
    <source>
        <dbReference type="ARBA" id="ARBA00022870"/>
    </source>
</evidence>
<dbReference type="InterPro" id="IPR000777">
    <property type="entry name" value="HIV1_Gp120"/>
</dbReference>
<dbReference type="GO" id="GO:0019062">
    <property type="term" value="P:virion attachment to host cell"/>
    <property type="evidence" value="ECO:0007669"/>
    <property type="project" value="UniProtKB-UniRule"/>
</dbReference>
<keyword evidence="31 32" id="KW-1160">Virus entry into host cell</keyword>
<evidence type="ECO:0000256" key="12">
    <source>
        <dbReference type="ARBA" id="ARBA00022595"/>
    </source>
</evidence>
<feature type="chain" id="PRO_5033185959" description="Envelope glycoprotein gp160" evidence="32">
    <location>
        <begin position="32"/>
        <end position="856"/>
    </location>
</feature>
<comment type="subcellular location">
    <molecule>Transmembrane protein gp41</molecule>
    <subcellularLocation>
        <location evidence="32">Virion membrane</location>
        <topology evidence="32">Single-pass type I membrane protein</topology>
    </subcellularLocation>
    <subcellularLocation>
        <location evidence="32">Host cell membrane</location>
        <topology evidence="32">Single-pass type I membrane protein</topology>
    </subcellularLocation>
    <subcellularLocation>
        <location evidence="32">Host endosome membrane</location>
        <topology evidence="32">Single-pass type I membrane protein</topology>
    </subcellularLocation>
    <text evidence="32">It is probably concentrated at the site of budding and incorporated into the virions possibly by contacts between the cytoplasmic tail of Env and the N-terminus of Gag.</text>
</comment>
<dbReference type="GO" id="GO:0020002">
    <property type="term" value="C:host cell plasma membrane"/>
    <property type="evidence" value="ECO:0007669"/>
    <property type="project" value="UniProtKB-SubCell"/>
</dbReference>
<feature type="transmembrane region" description="Helical" evidence="33">
    <location>
        <begin position="678"/>
        <end position="705"/>
    </location>
</feature>
<feature type="region of interest" description="CD4-binding loop" evidence="32">
    <location>
        <begin position="368"/>
        <end position="378"/>
    </location>
</feature>
<dbReference type="Gene3D" id="1.10.287.210">
    <property type="match status" value="1"/>
</dbReference>
<keyword evidence="21 32" id="KW-1164">Virus endocytosis by host</keyword>
<dbReference type="GO" id="GO:0039654">
    <property type="term" value="P:fusion of virus membrane with host endosome membrane"/>
    <property type="evidence" value="ECO:0007669"/>
    <property type="project" value="UniProtKB-UniRule"/>
</dbReference>
<dbReference type="GO" id="GO:0075512">
    <property type="term" value="P:clathrin-dependent endocytosis of virus by host cell"/>
    <property type="evidence" value="ECO:0007669"/>
    <property type="project" value="UniProtKB-UniRule"/>
</dbReference>
<feature type="disulfide bond" evidence="32">
    <location>
        <begin position="53"/>
        <end position="73"/>
    </location>
</feature>
<keyword evidence="22 32" id="KW-1133">Transmembrane helix</keyword>
<feature type="chain" id="PRO_5033185958" description="Transmembrane protein gp41" evidence="32">
    <location>
        <begin position="512"/>
        <end position="856"/>
    </location>
</feature>
<comment type="domain">
    <text evidence="32">Some of the most genetically diverse regions of the viral genome are present in Env. They are called variable regions 1 through 5 (V1 through V5). Coreceptor usage of gp120 is determined mainly by the primary structure of the third variable region (V3) in the outer domain of gp120. The sequence of V3 determines which coreceptor, CCR5 and/or CXCR4 (corresponding to R5/macrophage, X4/T cell and R5X4/T cell and macrophage tropism), is used to trigger the fusion potential of the Env complex, and hence which cells the virus can infect. Binding to CCR5 involves a region adjacent in addition to V3.</text>
</comment>
<evidence type="ECO:0000256" key="15">
    <source>
        <dbReference type="ARBA" id="ARBA00022703"/>
    </source>
</evidence>
<keyword evidence="25 32" id="KW-0472">Membrane</keyword>
<dbReference type="Pfam" id="PF00516">
    <property type="entry name" value="GP120"/>
    <property type="match status" value="1"/>
</dbReference>
<evidence type="ECO:0000256" key="33">
    <source>
        <dbReference type="RuleBase" id="RU363095"/>
    </source>
</evidence>
<feature type="region of interest" description="Fusion peptide" evidence="32">
    <location>
        <begin position="512"/>
        <end position="532"/>
    </location>
</feature>
<comment type="function">
    <text evidence="32">Surface protein gp120: Attaches the virus to the host lymphoid cell by binding to the primary receptor CD4. This interaction induces a structural rearrangement creating a high affinity binding site for a chemokine coreceptor like CXCR4 and/or CCR5. Acts as a ligand for CD209/DC-SIGN and CLEC4M/DC-SIGNR, which are respectively found on dendritic cells (DCs), and on endothelial cells of liver sinusoids and lymph node sinuses. These interactions allow capture of viral particles at mucosal surfaces by these cells and subsequent transmission to permissive cells. HIV subverts the migration properties of dendritic cells to gain access to CD4+ T-cells in lymph nodes. Virus transmission to permissive T-cells occurs either in trans (without DCs infection, through viral capture and transmission), or in cis (following DCs productive infection, through the usual CD4-gp120 interaction), thereby inducing a robust infection. In trans infection, bound virions remain infectious over days and it is proposed that they are not degraded, but protected in non-lysosomal acidic organelles within the DCs close to the cell membrane thus contributing to the viral infectious potential during DCs' migration from the periphery to the lymphoid tissues. On arrival at lymphoid tissues, intact virions recycle back to DCs' cell surface allowing virus transmission to CD4+ T-cells.</text>
</comment>
<dbReference type="InterPro" id="IPR000328">
    <property type="entry name" value="GP41-like"/>
</dbReference>
<evidence type="ECO:0000256" key="16">
    <source>
        <dbReference type="ARBA" id="ARBA00022729"/>
    </source>
</evidence>
<dbReference type="Gene3D" id="2.170.40.20">
    <property type="entry name" value="Human immunodeficiency virus 1, Gp160, envelope glycoprotein"/>
    <property type="match status" value="2"/>
</dbReference>
<evidence type="ECO:0000256" key="2">
    <source>
        <dbReference type="ARBA" id="ARBA00004433"/>
    </source>
</evidence>
<gene>
    <name evidence="32 37" type="primary">env</name>
</gene>
<evidence type="ECO:0000256" key="11">
    <source>
        <dbReference type="ARBA" id="ARBA00022581"/>
    </source>
</evidence>
<evidence type="ECO:0000313" key="37">
    <source>
        <dbReference type="EMBL" id="QSV18368.1"/>
    </source>
</evidence>
<comment type="miscellaneous">
    <text evidence="32">HIV-1 lineages are divided in three main groups, M (for Major), O (for Outlier), and N (for New, or Non-M, Non-O). The vast majority of strains found worldwide belong to the group M. Group O seems to be endemic to and largely confined to Cameroon and neighboring countries in West Central Africa, where these viruses represent a small minority of HIV-1 strains. The group N is represented by a limited number of isolates from Cameroonian persons. The group M is further subdivided in 9 clades or subtypes (A to D, F to H, J and K).</text>
</comment>
<feature type="domain" description="Human immunodeficiency virus 1 envelope glycoprotein Gp120" evidence="35">
    <location>
        <begin position="33"/>
        <end position="511"/>
    </location>
</feature>
<dbReference type="GO" id="GO:0044175">
    <property type="term" value="C:host cell endosome membrane"/>
    <property type="evidence" value="ECO:0007669"/>
    <property type="project" value="UniProtKB-SubCell"/>
</dbReference>
<keyword evidence="12 32" id="KW-1162">Viral penetration into host cytoplasm</keyword>
<evidence type="ECO:0000256" key="3">
    <source>
        <dbReference type="ARBA" id="ARBA00004505"/>
    </source>
</evidence>
<comment type="miscellaneous">
    <text evidence="32">Inhibitors targeting HIV-1 viral envelope proteins are used as antiretroviral drugs. Attachment of virions to the cell surface via non-specific interactions and CD4 binding can be blocked by inhibitors that include cyanovirin-N, cyclotriazadisulfonamide analogs, PRO 2000, TNX 355 and PRO 542. In addition, BMS 806 can block CD4-induced conformational changes. Env interactions with the coreceptor molecules can be targeted by CCR5 antagonists including SCH-D, maraviroc (UK 427857) and aplaviroc (GW 873140), and the CXCR4 antagonist AMD 070. Fusion of viral and cellular membranes can be inhibited by peptides such as enfuvirtide and tifuvirtide (T 1249). Resistance to inhibitors associated with mutations in Env are observed. Most of the time, single mutations confer only a modest reduction in drug susceptibility. Combination of several mutations is usually required to develop a high-level drug resistance.</text>
</comment>
<dbReference type="FunFam" id="2.170.40.20:FF:000003">
    <property type="entry name" value="Envelope glycoprotein gp160"/>
    <property type="match status" value="1"/>
</dbReference>
<comment type="domain">
    <text evidence="32 33">The 17 amino acids long immunosuppressive region is present in many retroviral envelope proteins. Synthetic peptides derived from this relatively conserved sequence inhibit immune function in vitro and in vivo.</text>
</comment>
<evidence type="ECO:0000256" key="6">
    <source>
        <dbReference type="ARBA" id="ARBA00004650"/>
    </source>
</evidence>
<proteinExistence type="inferred from homology"/>
<feature type="topological domain" description="Cytoplasmic" evidence="32">
    <location>
        <begin position="706"/>
        <end position="856"/>
    </location>
</feature>
<keyword evidence="20 32" id="KW-0261">Viral envelope protein</keyword>
<name>A0A8A2FR74_HV1</name>
<feature type="disulfide bond" evidence="32">
    <location>
        <begin position="224"/>
        <end position="253"/>
    </location>
</feature>
<keyword evidence="14 32" id="KW-0812">Transmembrane</keyword>
<evidence type="ECO:0000256" key="14">
    <source>
        <dbReference type="ARBA" id="ARBA00022692"/>
    </source>
</evidence>
<comment type="subcellular location">
    <subcellularLocation>
        <location evidence="3">Host cell membrane</location>
        <topology evidence="3">Peripheral membrane protein</topology>
    </subcellularLocation>
    <subcellularLocation>
        <location evidence="1">Host cell membrane</location>
        <topology evidence="1">Single-pass type I membrane protein</topology>
    </subcellularLocation>
    <subcellularLocation>
        <location evidence="2">Host endosome membrane</location>
        <topology evidence="2">Peripheral membrane protein</topology>
    </subcellularLocation>
    <subcellularLocation>
        <location evidence="5">Host endosome membrane</location>
        <topology evidence="5">Single-pass type I membrane protein</topology>
    </subcellularLocation>
    <subcellularLocation>
        <location evidence="6">Virion membrane</location>
        <topology evidence="6">Peripheral membrane protein</topology>
    </subcellularLocation>
    <subcellularLocation>
        <location evidence="4">Virion membrane</location>
        <topology evidence="4">Single-pass type I membrane protein</topology>
    </subcellularLocation>
</comment>
<feature type="short sequence motif" description="YXXL motif; contains endocytosis signal" evidence="32">
    <location>
        <begin position="712"/>
        <end position="715"/>
    </location>
</feature>
<dbReference type="FunFam" id="1.10.287.210:FF:000001">
    <property type="entry name" value="Envelope glycoprotein gp160"/>
    <property type="match status" value="1"/>
</dbReference>
<keyword evidence="9 32" id="KW-1032">Host cell membrane</keyword>
<evidence type="ECO:0000256" key="20">
    <source>
        <dbReference type="ARBA" id="ARBA00022879"/>
    </source>
</evidence>
<dbReference type="FunFam" id="1.20.5.490:FF:000001">
    <property type="entry name" value="Envelope glycoprotein gp160"/>
    <property type="match status" value="1"/>
</dbReference>
<evidence type="ECO:0000256" key="5">
    <source>
        <dbReference type="ARBA" id="ARBA00004578"/>
    </source>
</evidence>
<keyword evidence="16 32" id="KW-0732">Signal</keyword>
<evidence type="ECO:0000256" key="22">
    <source>
        <dbReference type="ARBA" id="ARBA00022989"/>
    </source>
</evidence>
<evidence type="ECO:0000259" key="35">
    <source>
        <dbReference type="Pfam" id="PF00516"/>
    </source>
</evidence>
<comment type="caution">
    <text evidence="32 33">Lacks conserved residue(s) required for the propagation of feature annotation.</text>
</comment>
<protein>
    <recommendedName>
        <fullName evidence="32">Envelope glycoprotein gp160</fullName>
    </recommendedName>
    <alternativeName>
        <fullName evidence="32">Env polyprotein</fullName>
    </alternativeName>
    <component>
        <recommendedName>
            <fullName evidence="32">Surface protein gp120</fullName>
            <shortName evidence="32">SU</shortName>
        </recommendedName>
        <alternativeName>
            <fullName evidence="32">Glycoprotein 120</fullName>
            <shortName evidence="32">gp120</shortName>
        </alternativeName>
    </component>
    <component>
        <recommendedName>
            <fullName evidence="32">Transmembrane protein gp41</fullName>
            <shortName evidence="32">TM</shortName>
        </recommendedName>
        <alternativeName>
            <fullName evidence="32">Glycoprotein 41</fullName>
            <shortName evidence="32">gp41</shortName>
        </alternativeName>
    </component>
</protein>
<keyword evidence="11 32" id="KW-0945">Host-virus interaction</keyword>
<evidence type="ECO:0000256" key="13">
    <source>
        <dbReference type="ARBA" id="ARBA00022685"/>
    </source>
</evidence>
<evidence type="ECO:0000256" key="28">
    <source>
        <dbReference type="ARBA" id="ARBA00023180"/>
    </source>
</evidence>
<keyword evidence="15 32" id="KW-0053">Apoptosis</keyword>
<dbReference type="SUPFAM" id="SSF58069">
    <property type="entry name" value="Virus ectodomain"/>
    <property type="match status" value="1"/>
</dbReference>
<comment type="function">
    <text evidence="32">Transmembrane protein gp41: Acts as a class I viral fusion protein. Under the current model, the protein has at least 3 conformational states: pre-fusion native state, pre-hairpin intermediate state, and post-fusion hairpin state. During fusion of viral and target intracellular membranes, the coiled coil regions (heptad repeats) assume a trimer-of-hairpins structure, positioning the fusion peptide in close proximity to the C-terminal region of the ectodomain. The formation of this structure appears to drive apposition and subsequent fusion of viral and target cell membranes. Complete fusion occurs in host cell endosomes and is dynamin-dependent, however some lipid transfer might occur at the plasma membrane. The virus undergoes clathrin-dependent internalization long before endosomal fusion, thus minimizing the surface exposure of conserved viral epitopes during fusion and reducing the efficacy of inhibitors targeting these epitopes. Membranes fusion leads to delivery of the nucleocapsid into the cytoplasm.</text>
</comment>
<keyword evidence="23 32" id="KW-1039">Host endosome</keyword>
<dbReference type="SUPFAM" id="SSF56502">
    <property type="entry name" value="gp120 core"/>
    <property type="match status" value="2"/>
</dbReference>
<dbReference type="GO" id="GO:0019082">
    <property type="term" value="P:viral protein processing"/>
    <property type="evidence" value="ECO:0007669"/>
    <property type="project" value="UniProtKB-UniRule"/>
</dbReference>
<dbReference type="CDD" id="cd09909">
    <property type="entry name" value="HIV-1-like_HR1-HR2"/>
    <property type="match status" value="1"/>
</dbReference>
<evidence type="ECO:0000256" key="10">
    <source>
        <dbReference type="ARBA" id="ARBA00022570"/>
    </source>
</evidence>
<evidence type="ECO:0000256" key="32">
    <source>
        <dbReference type="HAMAP-Rule" id="MF_04083"/>
    </source>
</evidence>
<evidence type="ECO:0000256" key="30">
    <source>
        <dbReference type="ARBA" id="ARBA00023288"/>
    </source>
</evidence>
<feature type="region of interest" description="Disordered" evidence="34">
    <location>
        <begin position="719"/>
        <end position="745"/>
    </location>
</feature>
<feature type="domain" description="Retroviral envelope protein GP41-like" evidence="36">
    <location>
        <begin position="530"/>
        <end position="719"/>
    </location>
</feature>
<dbReference type="GO" id="GO:0016020">
    <property type="term" value="C:membrane"/>
    <property type="evidence" value="ECO:0007669"/>
    <property type="project" value="UniProtKB-UniRule"/>
</dbReference>
<keyword evidence="13 32" id="KW-0165">Cleavage on pair of basic residues</keyword>
<dbReference type="HAMAP" id="MF_04083">
    <property type="entry name" value="HIV_ENV"/>
    <property type="match status" value="1"/>
</dbReference>
<evidence type="ECO:0000256" key="24">
    <source>
        <dbReference type="ARBA" id="ARBA00023054"/>
    </source>
</evidence>
<dbReference type="InterPro" id="IPR037527">
    <property type="entry name" value="Gp160"/>
</dbReference>
<feature type="region of interest" description="MPER; binding to GalCer" evidence="32">
    <location>
        <begin position="662"/>
        <end position="683"/>
    </location>
</feature>
<dbReference type="GO" id="GO:1903911">
    <property type="term" value="P:positive regulation of receptor clustering"/>
    <property type="evidence" value="ECO:0007669"/>
    <property type="project" value="UniProtKB-UniRule"/>
</dbReference>
<evidence type="ECO:0000256" key="7">
    <source>
        <dbReference type="ARBA" id="ARBA00022506"/>
    </source>
</evidence>
<evidence type="ECO:0000256" key="34">
    <source>
        <dbReference type="SAM" id="MobiDB-lite"/>
    </source>
</evidence>
<dbReference type="GO" id="GO:1903908">
    <property type="term" value="P:positive regulation of plasma membrane raft polarization"/>
    <property type="evidence" value="ECO:0007669"/>
    <property type="project" value="UniProtKB-UniRule"/>
</dbReference>
<dbReference type="EMBL" id="MT998736">
    <property type="protein sequence ID" value="QSV18368.1"/>
    <property type="molecule type" value="Genomic_DNA"/>
</dbReference>
<evidence type="ECO:0000256" key="17">
    <source>
        <dbReference type="ARBA" id="ARBA00022804"/>
    </source>
</evidence>
<feature type="site" description="Cleavage; by host furin" evidence="32">
    <location>
        <begin position="511"/>
        <end position="512"/>
    </location>
</feature>
<comment type="similarity">
    <text evidence="32">Belongs to the HIV-1 env protein family.</text>
</comment>